<sequence length="143" mass="15612">MDPSQLVQQFKKSGEFDRLRRHLLSQFQRSDGVATFKSKVDDIARQRLASDDKLQQLPPDMVHKELMQEVDRYPIVERAAADICTLSDASFADDVRSSVQRILQASIPETTGAGNAGTGASPTTDGVKADAAQKQEPSSLPPS</sequence>
<dbReference type="AlphaFoldDB" id="A0A0C2XFJ3"/>
<dbReference type="Proteomes" id="UP000054549">
    <property type="component" value="Unassembled WGS sequence"/>
</dbReference>
<name>A0A0C2XFJ3_AMAMK</name>
<evidence type="ECO:0000313" key="3">
    <source>
        <dbReference type="EMBL" id="KIL68206.1"/>
    </source>
</evidence>
<dbReference type="EMBL" id="KN818229">
    <property type="protein sequence ID" value="KIL68206.1"/>
    <property type="molecule type" value="Genomic_DNA"/>
</dbReference>
<feature type="domain" description="BOD1/SHG1" evidence="2">
    <location>
        <begin position="5"/>
        <end position="106"/>
    </location>
</feature>
<dbReference type="Pfam" id="PF05205">
    <property type="entry name" value="COMPASS-Shg1"/>
    <property type="match status" value="1"/>
</dbReference>
<dbReference type="STRING" id="946122.A0A0C2XFJ3"/>
<dbReference type="InterPro" id="IPR055264">
    <property type="entry name" value="BOD1/SHG1_dom"/>
</dbReference>
<dbReference type="HOGENOM" id="CLU_143634_0_0_1"/>
<organism evidence="3 4">
    <name type="scientific">Amanita muscaria (strain Koide BX008)</name>
    <dbReference type="NCBI Taxonomy" id="946122"/>
    <lineage>
        <taxon>Eukaryota</taxon>
        <taxon>Fungi</taxon>
        <taxon>Dikarya</taxon>
        <taxon>Basidiomycota</taxon>
        <taxon>Agaricomycotina</taxon>
        <taxon>Agaricomycetes</taxon>
        <taxon>Agaricomycetidae</taxon>
        <taxon>Agaricales</taxon>
        <taxon>Pluteineae</taxon>
        <taxon>Amanitaceae</taxon>
        <taxon>Amanita</taxon>
    </lineage>
</organism>
<dbReference type="OrthoDB" id="5579731at2759"/>
<dbReference type="InParanoid" id="A0A0C2XFJ3"/>
<proteinExistence type="predicted"/>
<keyword evidence="4" id="KW-1185">Reference proteome</keyword>
<accession>A0A0C2XFJ3</accession>
<gene>
    <name evidence="3" type="ORF">M378DRAFT_185243</name>
</gene>
<evidence type="ECO:0000259" key="2">
    <source>
        <dbReference type="Pfam" id="PF05205"/>
    </source>
</evidence>
<evidence type="ECO:0000256" key="1">
    <source>
        <dbReference type="SAM" id="MobiDB-lite"/>
    </source>
</evidence>
<protein>
    <recommendedName>
        <fullName evidence="2">BOD1/SHG1 domain-containing protein</fullName>
    </recommendedName>
</protein>
<feature type="compositionally biased region" description="Low complexity" evidence="1">
    <location>
        <begin position="110"/>
        <end position="124"/>
    </location>
</feature>
<feature type="region of interest" description="Disordered" evidence="1">
    <location>
        <begin position="105"/>
        <end position="143"/>
    </location>
</feature>
<evidence type="ECO:0000313" key="4">
    <source>
        <dbReference type="Proteomes" id="UP000054549"/>
    </source>
</evidence>
<reference evidence="3 4" key="1">
    <citation type="submission" date="2014-04" db="EMBL/GenBank/DDBJ databases">
        <title>Evolutionary Origins and Diversification of the Mycorrhizal Mutualists.</title>
        <authorList>
            <consortium name="DOE Joint Genome Institute"/>
            <consortium name="Mycorrhizal Genomics Consortium"/>
            <person name="Kohler A."/>
            <person name="Kuo A."/>
            <person name="Nagy L.G."/>
            <person name="Floudas D."/>
            <person name="Copeland A."/>
            <person name="Barry K.W."/>
            <person name="Cichocki N."/>
            <person name="Veneault-Fourrey C."/>
            <person name="LaButti K."/>
            <person name="Lindquist E.A."/>
            <person name="Lipzen A."/>
            <person name="Lundell T."/>
            <person name="Morin E."/>
            <person name="Murat C."/>
            <person name="Riley R."/>
            <person name="Ohm R."/>
            <person name="Sun H."/>
            <person name="Tunlid A."/>
            <person name="Henrissat B."/>
            <person name="Grigoriev I.V."/>
            <person name="Hibbett D.S."/>
            <person name="Martin F."/>
        </authorList>
    </citation>
    <scope>NUCLEOTIDE SEQUENCE [LARGE SCALE GENOMIC DNA]</scope>
    <source>
        <strain evidence="3 4">Koide BX008</strain>
    </source>
</reference>